<reference evidence="3" key="2">
    <citation type="submission" date="2021-04" db="EMBL/GenBank/DDBJ databases">
        <authorList>
            <person name="Gilroy R."/>
        </authorList>
    </citation>
    <scope>NUCLEOTIDE SEQUENCE</scope>
    <source>
        <strain evidence="3">ChiBcec15-1070</strain>
    </source>
</reference>
<dbReference type="InterPro" id="IPR006517">
    <property type="entry name" value="Phage_terminase_lsu-like_C"/>
</dbReference>
<dbReference type="NCBIfam" id="TIGR01630">
    <property type="entry name" value="psiM2_ORF9"/>
    <property type="match status" value="1"/>
</dbReference>
<feature type="region of interest" description="Disordered" evidence="1">
    <location>
        <begin position="1"/>
        <end position="21"/>
    </location>
</feature>
<dbReference type="InterPro" id="IPR027417">
    <property type="entry name" value="P-loop_NTPase"/>
</dbReference>
<organism evidence="3 4">
    <name type="scientific">Candidatus Rikenella faecigallinarum</name>
    <dbReference type="NCBI Taxonomy" id="2838745"/>
    <lineage>
        <taxon>Bacteria</taxon>
        <taxon>Pseudomonadati</taxon>
        <taxon>Bacteroidota</taxon>
        <taxon>Bacteroidia</taxon>
        <taxon>Bacteroidales</taxon>
        <taxon>Rikenellaceae</taxon>
        <taxon>Rikenella</taxon>
    </lineage>
</organism>
<dbReference type="Pfam" id="PF03237">
    <property type="entry name" value="Terminase_6N"/>
    <property type="match status" value="1"/>
</dbReference>
<accession>A0A9D1TXR7</accession>
<dbReference type="Gene3D" id="3.40.50.300">
    <property type="entry name" value="P-loop containing nucleotide triphosphate hydrolases"/>
    <property type="match status" value="1"/>
</dbReference>
<evidence type="ECO:0000313" key="3">
    <source>
        <dbReference type="EMBL" id="HIW10803.1"/>
    </source>
</evidence>
<dbReference type="InterPro" id="IPR054762">
    <property type="entry name" value="Gp19_RNaseH-like"/>
</dbReference>
<comment type="caution">
    <text evidence="3">The sequence shown here is derived from an EMBL/GenBank/DDBJ whole genome shotgun (WGS) entry which is preliminary data.</text>
</comment>
<evidence type="ECO:0000259" key="2">
    <source>
        <dbReference type="Pfam" id="PF22530"/>
    </source>
</evidence>
<protein>
    <submittedName>
        <fullName evidence="3">Phage terminase large subunit</fullName>
    </submittedName>
</protein>
<name>A0A9D1TXR7_9BACT</name>
<dbReference type="EMBL" id="DXHL01000021">
    <property type="protein sequence ID" value="HIW10803.1"/>
    <property type="molecule type" value="Genomic_DNA"/>
</dbReference>
<evidence type="ECO:0000313" key="4">
    <source>
        <dbReference type="Proteomes" id="UP000823926"/>
    </source>
</evidence>
<feature type="compositionally biased region" description="Polar residues" evidence="1">
    <location>
        <begin position="1"/>
        <end position="15"/>
    </location>
</feature>
<sequence length="510" mass="58281">MSRNSPENQNPTQKIPKNKKPVLELNKTAAERARRSINTFVSAINPQFDWSPFHNTYYQLLQKFAEGTIQRLIISVPPQHGKSLGASVFLPAFMLGKNPNLKITVVSYSLALARRFAAQIQRIIDDENYHNIFPHTQLKNCASQNPKNKSARRTAHEFDCVGHDGGLRSVGRTGSLTGNTVDLLILDDLYKDALEANSPLIRERVWEWYNAVARTRLHNTAQELIVETRWHEDDIIGRLKKCENVVELTSWEQLDRPKPDTWFALSFEALKTSPPSQLDPRKPGEALWPKKHSVQWLKQRRKADPNLFEALFQGNPEPREGRLYETFQTYRKLPQNPLKRANYTDTADTGNDKLCSICYLTDENGLCYITDVVYTDLAMELTETAVAQMLQRNQTTQARIESNNGGRGFGRAVEKNLFAQGYRTCAVKLFHQTANKESRILTYAPTVQKLIRMPEDWKIRWPEFAADLETFKRIFRANAHDDAPDALTGIVETENAPKTAKIRLGGFTKR</sequence>
<gene>
    <name evidence="3" type="primary">terL</name>
    <name evidence="3" type="ORF">H9888_04795</name>
</gene>
<proteinExistence type="predicted"/>
<dbReference type="AlphaFoldDB" id="A0A9D1TXR7"/>
<feature type="domain" description="Terminase large subunit ribonuclease H-like" evidence="2">
    <location>
        <begin position="345"/>
        <end position="442"/>
    </location>
</feature>
<evidence type="ECO:0000256" key="1">
    <source>
        <dbReference type="SAM" id="MobiDB-lite"/>
    </source>
</evidence>
<dbReference type="Proteomes" id="UP000823926">
    <property type="component" value="Unassembled WGS sequence"/>
</dbReference>
<dbReference type="Pfam" id="PF22530">
    <property type="entry name" value="Terminase-T7_RNaseH-like"/>
    <property type="match status" value="1"/>
</dbReference>
<reference evidence="3" key="1">
    <citation type="journal article" date="2021" name="PeerJ">
        <title>Extensive microbial diversity within the chicken gut microbiome revealed by metagenomics and culture.</title>
        <authorList>
            <person name="Gilroy R."/>
            <person name="Ravi A."/>
            <person name="Getino M."/>
            <person name="Pursley I."/>
            <person name="Horton D.L."/>
            <person name="Alikhan N.F."/>
            <person name="Baker D."/>
            <person name="Gharbi K."/>
            <person name="Hall N."/>
            <person name="Watson M."/>
            <person name="Adriaenssens E.M."/>
            <person name="Foster-Nyarko E."/>
            <person name="Jarju S."/>
            <person name="Secka A."/>
            <person name="Antonio M."/>
            <person name="Oren A."/>
            <person name="Chaudhuri R.R."/>
            <person name="La Ragione R."/>
            <person name="Hildebrand F."/>
            <person name="Pallen M.J."/>
        </authorList>
    </citation>
    <scope>NUCLEOTIDE SEQUENCE</scope>
    <source>
        <strain evidence="3">ChiBcec15-1070</strain>
    </source>
</reference>